<comment type="caution">
    <text evidence="2">The sequence shown here is derived from an EMBL/GenBank/DDBJ whole genome shotgun (WGS) entry which is preliminary data.</text>
</comment>
<evidence type="ECO:0000313" key="2">
    <source>
        <dbReference type="EMBL" id="RJF90088.1"/>
    </source>
</evidence>
<reference evidence="2 3" key="1">
    <citation type="submission" date="2018-09" db="EMBL/GenBank/DDBJ databases">
        <authorList>
            <person name="Zhu H."/>
        </authorList>
    </citation>
    <scope>NUCLEOTIDE SEQUENCE [LARGE SCALE GENOMIC DNA]</scope>
    <source>
        <strain evidence="2 3">K1W22B-8</strain>
    </source>
</reference>
<feature type="domain" description="Restriction endonuclease type IV Mrr" evidence="1">
    <location>
        <begin position="182"/>
        <end position="239"/>
    </location>
</feature>
<evidence type="ECO:0000259" key="1">
    <source>
        <dbReference type="Pfam" id="PF04471"/>
    </source>
</evidence>
<dbReference type="InterPro" id="IPR007560">
    <property type="entry name" value="Restrct_endonuc_IV_Mrr"/>
</dbReference>
<dbReference type="GO" id="GO:0004519">
    <property type="term" value="F:endonuclease activity"/>
    <property type="evidence" value="ECO:0007669"/>
    <property type="project" value="InterPro"/>
</dbReference>
<evidence type="ECO:0000313" key="3">
    <source>
        <dbReference type="Proteomes" id="UP000284605"/>
    </source>
</evidence>
<proteinExistence type="predicted"/>
<dbReference type="Pfam" id="PF04471">
    <property type="entry name" value="Mrr_cat"/>
    <property type="match status" value="1"/>
</dbReference>
<sequence>MRYIKLGSGGRWAAEAIKQGIIPFAEAGERVMDHGLCAAGDWAAVRERYAAMGHKAPGQPVREMRDFYELGEDTLWVTMTGGRLWWAFAEGPVIPVGTPSPDGPSRYRKTRDGWHGHSLGGEPLVTRNLSSALTRTAGFRMSICSIDRADYLLRRIRDEQDPLHDKAMALKGQMQDIALQMIRQLHWEEFETLVDLIFARGGWRRTSLLGQNMPDVDLVLDQPVSGETAWVQVKTGTDQAALDDYLDRFARDGSCDRFFFVCHSPAGKLAIPDLPRHHLWTGDDLAGKAIDVGLFDWLLERTR</sequence>
<dbReference type="GO" id="GO:0009307">
    <property type="term" value="P:DNA restriction-modification system"/>
    <property type="evidence" value="ECO:0007669"/>
    <property type="project" value="InterPro"/>
</dbReference>
<dbReference type="AlphaFoldDB" id="A0A418WJ79"/>
<dbReference type="Proteomes" id="UP000284605">
    <property type="component" value="Unassembled WGS sequence"/>
</dbReference>
<dbReference type="GO" id="GO:0003677">
    <property type="term" value="F:DNA binding"/>
    <property type="evidence" value="ECO:0007669"/>
    <property type="project" value="InterPro"/>
</dbReference>
<name>A0A418WJ79_9PROT</name>
<gene>
    <name evidence="2" type="ORF">D3874_19180</name>
</gene>
<keyword evidence="3" id="KW-1185">Reference proteome</keyword>
<organism evidence="2 3">
    <name type="scientific">Oleomonas cavernae</name>
    <dbReference type="NCBI Taxonomy" id="2320859"/>
    <lineage>
        <taxon>Bacteria</taxon>
        <taxon>Pseudomonadati</taxon>
        <taxon>Pseudomonadota</taxon>
        <taxon>Alphaproteobacteria</taxon>
        <taxon>Acetobacterales</taxon>
        <taxon>Acetobacteraceae</taxon>
        <taxon>Oleomonas</taxon>
    </lineage>
</organism>
<dbReference type="EMBL" id="QYUK01000011">
    <property type="protein sequence ID" value="RJF90088.1"/>
    <property type="molecule type" value="Genomic_DNA"/>
</dbReference>
<protein>
    <recommendedName>
        <fullName evidence="1">Restriction endonuclease type IV Mrr domain-containing protein</fullName>
    </recommendedName>
</protein>
<accession>A0A418WJ79</accession>
<dbReference type="OrthoDB" id="819552at2"/>